<dbReference type="AlphaFoldDB" id="A0A671DN67"/>
<feature type="signal peptide" evidence="1">
    <location>
        <begin position="1"/>
        <end position="27"/>
    </location>
</feature>
<evidence type="ECO:0000313" key="3">
    <source>
        <dbReference type="Proteomes" id="UP000472240"/>
    </source>
</evidence>
<organism evidence="2 3">
    <name type="scientific">Rhinolophus ferrumequinum</name>
    <name type="common">Greater horseshoe bat</name>
    <dbReference type="NCBI Taxonomy" id="59479"/>
    <lineage>
        <taxon>Eukaryota</taxon>
        <taxon>Metazoa</taxon>
        <taxon>Chordata</taxon>
        <taxon>Craniata</taxon>
        <taxon>Vertebrata</taxon>
        <taxon>Euteleostomi</taxon>
        <taxon>Mammalia</taxon>
        <taxon>Eutheria</taxon>
        <taxon>Laurasiatheria</taxon>
        <taxon>Chiroptera</taxon>
        <taxon>Yinpterochiroptera</taxon>
        <taxon>Rhinolophoidea</taxon>
        <taxon>Rhinolophidae</taxon>
        <taxon>Rhinolophinae</taxon>
        <taxon>Rhinolophus</taxon>
    </lineage>
</organism>
<feature type="chain" id="PRO_5025509215" evidence="1">
    <location>
        <begin position="28"/>
        <end position="104"/>
    </location>
</feature>
<evidence type="ECO:0000313" key="2">
    <source>
        <dbReference type="Ensembl" id="ENSRFEP00010002263.1"/>
    </source>
</evidence>
<dbReference type="Ensembl" id="ENSRFET00010002499.1">
    <property type="protein sequence ID" value="ENSRFEP00010002263.1"/>
    <property type="gene ID" value="ENSRFEG00010001643.1"/>
</dbReference>
<keyword evidence="3" id="KW-1185">Reference proteome</keyword>
<reference evidence="2" key="4">
    <citation type="submission" date="2025-08" db="UniProtKB">
        <authorList>
            <consortium name="Ensembl"/>
        </authorList>
    </citation>
    <scope>IDENTIFICATION</scope>
</reference>
<reference evidence="2" key="5">
    <citation type="submission" date="2025-09" db="UniProtKB">
        <authorList>
            <consortium name="Ensembl"/>
        </authorList>
    </citation>
    <scope>IDENTIFICATION</scope>
</reference>
<accession>A0A671DN67</accession>
<proteinExistence type="predicted"/>
<reference evidence="2 3" key="2">
    <citation type="journal article" date="2018" name="Annu Rev Anim Biosci">
        <title>Bat Biology, Genomes, and the Bat1K Project: To Generate Chromosome-Level Genomes for All Living Bat Species.</title>
        <authorList>
            <person name="Teeling E.C."/>
            <person name="Vernes S.C."/>
            <person name="Davalos L.M."/>
            <person name="Ray D.A."/>
            <person name="Gilbert M.T.P."/>
            <person name="Myers E."/>
        </authorList>
    </citation>
    <scope>NUCLEOTIDE SEQUENCE</scope>
</reference>
<sequence>MNVKKKVILSMLVVSAVIVEFWEYINSPEGSFLWIYRSKNPELGDNGSQKDWWFPSWFKNGTHNYQGEEEDIAKEKEQRKEDNEEELKLSLPSYIKTVLPYKSI</sequence>
<protein>
    <submittedName>
        <fullName evidence="2">Uncharacterized protein</fullName>
    </submittedName>
</protein>
<evidence type="ECO:0000256" key="1">
    <source>
        <dbReference type="SAM" id="SignalP"/>
    </source>
</evidence>
<reference evidence="2 3" key="1">
    <citation type="journal article" date="2015" name="Annu Rev Anim Biosci">
        <title>The Genome 10K Project: a way forward.</title>
        <authorList>
            <person name="Koepfli K.P."/>
            <person name="Paten B."/>
            <person name="O'Brien S.J."/>
            <person name="Koepfli K.P."/>
            <person name="Paten B."/>
            <person name="Antunes A."/>
            <person name="Belov K."/>
            <person name="Bustamante C."/>
            <person name="Castoe T.A."/>
            <person name="Clawson H."/>
            <person name="Crawford A.J."/>
            <person name="Diekhans M."/>
            <person name="Distel D."/>
            <person name="Durbin R."/>
            <person name="Earl D."/>
            <person name="Fujita M.K."/>
            <person name="Gamble T."/>
            <person name="Georges A."/>
            <person name="Gemmell N."/>
            <person name="Gilbert M.T."/>
            <person name="Graves J.M."/>
            <person name="Green R.E."/>
            <person name="Hickey G."/>
            <person name="Jarvis E.D."/>
            <person name="Johnson W."/>
            <person name="Komissarov A."/>
            <person name="Korf I."/>
            <person name="Kuhn R."/>
            <person name="Larkin D.M."/>
            <person name="Lewin H."/>
            <person name="Lopez J.V."/>
            <person name="Ma J."/>
            <person name="Marques-Bonet T."/>
            <person name="Miller W."/>
            <person name="Murphy R."/>
            <person name="Pevzner P."/>
            <person name="Shapiro B."/>
            <person name="Steiner C."/>
            <person name="Tamazian G."/>
            <person name="Venkatesh B."/>
            <person name="Wang J."/>
            <person name="Wayne R."/>
            <person name="Wiley E."/>
            <person name="Yang H."/>
            <person name="Zhang G."/>
            <person name="Haussler D."/>
            <person name="Ryder O."/>
            <person name="O'Brien S.J."/>
        </authorList>
    </citation>
    <scope>NUCLEOTIDE SEQUENCE</scope>
</reference>
<dbReference type="GeneTree" id="ENSGT00940000174010"/>
<reference evidence="3" key="3">
    <citation type="submission" date="2018-12" db="EMBL/GenBank/DDBJ databases">
        <title>G10K-VGP greater horseshoe bat female genome, primary haplotype.</title>
        <authorList>
            <person name="Teeling E."/>
            <person name="Myers G."/>
            <person name="Vernes S."/>
            <person name="Pippel M."/>
            <person name="Winkler S."/>
            <person name="Fedrigo O."/>
            <person name="Rhie A."/>
            <person name="Koren S."/>
            <person name="Phillippy A."/>
            <person name="Lewin H."/>
            <person name="Damas J."/>
            <person name="Howe K."/>
            <person name="Mountcastle J."/>
            <person name="Jarvis E.D."/>
        </authorList>
    </citation>
    <scope>NUCLEOTIDE SEQUENCE [LARGE SCALE GENOMIC DNA]</scope>
</reference>
<dbReference type="InParanoid" id="A0A671DN67"/>
<keyword evidence="1" id="KW-0732">Signal</keyword>
<dbReference type="Proteomes" id="UP000472240">
    <property type="component" value="Chromosome 3"/>
</dbReference>
<name>A0A671DN67_RHIFE</name>
<dbReference type="OMA" id="VIVEFWE"/>